<comment type="caution">
    <text evidence="1">The sequence shown here is derived from an EMBL/GenBank/DDBJ whole genome shotgun (WGS) entry which is preliminary data.</text>
</comment>
<reference evidence="1 2" key="1">
    <citation type="journal article" date="2014" name="Am. J. Bot.">
        <title>Genome assembly and annotation for red clover (Trifolium pratense; Fabaceae).</title>
        <authorList>
            <person name="Istvanek J."/>
            <person name="Jaros M."/>
            <person name="Krenek A."/>
            <person name="Repkova J."/>
        </authorList>
    </citation>
    <scope>NUCLEOTIDE SEQUENCE [LARGE SCALE GENOMIC DNA]</scope>
    <source>
        <strain evidence="2">cv. Tatra</strain>
        <tissue evidence="1">Young leaves</tissue>
    </source>
</reference>
<dbReference type="InterPro" id="IPR052343">
    <property type="entry name" value="Retrotransposon-Effector_Assoc"/>
</dbReference>
<dbReference type="PANTHER" id="PTHR46890:SF49">
    <property type="entry name" value="RNA-DIRECTED DNA POLYMERASE"/>
    <property type="match status" value="1"/>
</dbReference>
<dbReference type="Proteomes" id="UP000236291">
    <property type="component" value="Unassembled WGS sequence"/>
</dbReference>
<dbReference type="AlphaFoldDB" id="A0A2K3P5W7"/>
<reference evidence="1 2" key="2">
    <citation type="journal article" date="2017" name="Front. Plant Sci.">
        <title>Gene Classification and Mining of Molecular Markers Useful in Red Clover (Trifolium pratense) Breeding.</title>
        <authorList>
            <person name="Istvanek J."/>
            <person name="Dluhosova J."/>
            <person name="Dluhos P."/>
            <person name="Patkova L."/>
            <person name="Nedelnik J."/>
            <person name="Repkova J."/>
        </authorList>
    </citation>
    <scope>NUCLEOTIDE SEQUENCE [LARGE SCALE GENOMIC DNA]</scope>
    <source>
        <strain evidence="2">cv. Tatra</strain>
        <tissue evidence="1">Young leaves</tissue>
    </source>
</reference>
<sequence>MIGNVIFESQSAFVKDRQIFDGILIANEVVDEARKSKKDDVMGDPLSPFLFLLAAEGLNVLMEAMVAQNLFTGYSIGERDPISVTHLQFANDTLLLGVNFNKSMLVEINIPDSWLGEVATALCCKVGKVHFLYLGLSIGGDPRVEGGRLRDGGQQGCSWWREIMCIRNDGGELWGSWFGEHISRRVVDAQITDMWQWQPDLDTGCTVRGAYHLLTSHGSATMDGTNTLI</sequence>
<dbReference type="PANTHER" id="PTHR46890">
    <property type="entry name" value="NON-LTR RETROLELEMENT REVERSE TRANSCRIPTASE-LIKE PROTEIN-RELATED"/>
    <property type="match status" value="1"/>
</dbReference>
<organism evidence="1 2">
    <name type="scientific">Trifolium pratense</name>
    <name type="common">Red clover</name>
    <dbReference type="NCBI Taxonomy" id="57577"/>
    <lineage>
        <taxon>Eukaryota</taxon>
        <taxon>Viridiplantae</taxon>
        <taxon>Streptophyta</taxon>
        <taxon>Embryophyta</taxon>
        <taxon>Tracheophyta</taxon>
        <taxon>Spermatophyta</taxon>
        <taxon>Magnoliopsida</taxon>
        <taxon>eudicotyledons</taxon>
        <taxon>Gunneridae</taxon>
        <taxon>Pentapetalae</taxon>
        <taxon>rosids</taxon>
        <taxon>fabids</taxon>
        <taxon>Fabales</taxon>
        <taxon>Fabaceae</taxon>
        <taxon>Papilionoideae</taxon>
        <taxon>50 kb inversion clade</taxon>
        <taxon>NPAAA clade</taxon>
        <taxon>Hologalegina</taxon>
        <taxon>IRL clade</taxon>
        <taxon>Trifolieae</taxon>
        <taxon>Trifolium</taxon>
    </lineage>
</organism>
<dbReference type="EMBL" id="ASHM01003987">
    <property type="protein sequence ID" value="PNY10676.1"/>
    <property type="molecule type" value="Genomic_DNA"/>
</dbReference>
<dbReference type="STRING" id="57577.A0A2K3P5W7"/>
<proteinExistence type="predicted"/>
<name>A0A2K3P5W7_TRIPR</name>
<gene>
    <name evidence="1" type="ORF">L195_g007263</name>
</gene>
<accession>A0A2K3P5W7</accession>
<evidence type="ECO:0000313" key="2">
    <source>
        <dbReference type="Proteomes" id="UP000236291"/>
    </source>
</evidence>
<protein>
    <submittedName>
        <fullName evidence="1">Cytochrome p450</fullName>
    </submittedName>
</protein>
<evidence type="ECO:0000313" key="1">
    <source>
        <dbReference type="EMBL" id="PNY10676.1"/>
    </source>
</evidence>